<dbReference type="EMBL" id="BNJQ01000012">
    <property type="protein sequence ID" value="GHP06287.1"/>
    <property type="molecule type" value="Genomic_DNA"/>
</dbReference>
<proteinExistence type="inferred from homology"/>
<evidence type="ECO:0000256" key="5">
    <source>
        <dbReference type="SAM" id="SignalP"/>
    </source>
</evidence>
<dbReference type="GO" id="GO:0004557">
    <property type="term" value="F:alpha-galactosidase activity"/>
    <property type="evidence" value="ECO:0007669"/>
    <property type="project" value="UniProtKB-EC"/>
</dbReference>
<keyword evidence="2 4" id="KW-0378">Hydrolase</keyword>
<dbReference type="Proteomes" id="UP000660262">
    <property type="component" value="Unassembled WGS sequence"/>
</dbReference>
<gene>
    <name evidence="6" type="ORF">PPROV_000503400</name>
</gene>
<dbReference type="PANTHER" id="PTHR11452">
    <property type="entry name" value="ALPHA-GALACTOSIDASE/ALPHA-N-ACETYLGALACTOSAMINIDASE"/>
    <property type="match status" value="1"/>
</dbReference>
<evidence type="ECO:0000256" key="1">
    <source>
        <dbReference type="ARBA" id="ARBA00009743"/>
    </source>
</evidence>
<feature type="chain" id="PRO_5032984055" description="Alpha-galactosidase" evidence="5">
    <location>
        <begin position="31"/>
        <end position="474"/>
    </location>
</feature>
<evidence type="ECO:0000256" key="2">
    <source>
        <dbReference type="ARBA" id="ARBA00022801"/>
    </source>
</evidence>
<comment type="catalytic activity">
    <reaction evidence="4">
        <text>Hydrolysis of terminal, non-reducing alpha-D-galactose residues in alpha-D-galactosides, including galactose oligosaccharides, galactomannans and galactolipids.</text>
        <dbReference type="EC" id="3.2.1.22"/>
    </reaction>
</comment>
<dbReference type="GO" id="GO:0016139">
    <property type="term" value="P:glycoside catabolic process"/>
    <property type="evidence" value="ECO:0007669"/>
    <property type="project" value="TreeGrafter"/>
</dbReference>
<comment type="caution">
    <text evidence="6">The sequence shown here is derived from an EMBL/GenBank/DDBJ whole genome shotgun (WGS) entry which is preliminary data.</text>
</comment>
<reference evidence="6" key="1">
    <citation type="submission" date="2020-10" db="EMBL/GenBank/DDBJ databases">
        <title>Unveiling of a novel bifunctional photoreceptor, Dualchrome1, isolated from a cosmopolitan green alga.</title>
        <authorList>
            <person name="Suzuki S."/>
            <person name="Kawachi M."/>
        </authorList>
    </citation>
    <scope>NUCLEOTIDE SEQUENCE</scope>
    <source>
        <strain evidence="6">NIES 2893</strain>
    </source>
</reference>
<feature type="signal peptide" evidence="5">
    <location>
        <begin position="1"/>
        <end position="30"/>
    </location>
</feature>
<keyword evidence="4" id="KW-1015">Disulfide bond</keyword>
<dbReference type="Gene3D" id="3.20.20.70">
    <property type="entry name" value="Aldolase class I"/>
    <property type="match status" value="1"/>
</dbReference>
<dbReference type="PANTHER" id="PTHR11452:SF83">
    <property type="entry name" value="ALPHA-GALACTOSIDASE"/>
    <property type="match status" value="1"/>
</dbReference>
<dbReference type="GO" id="GO:0009311">
    <property type="term" value="P:oligosaccharide metabolic process"/>
    <property type="evidence" value="ECO:0007669"/>
    <property type="project" value="TreeGrafter"/>
</dbReference>
<dbReference type="PRINTS" id="PR00740">
    <property type="entry name" value="GLHYDRLASE27"/>
</dbReference>
<organism evidence="6 7">
    <name type="scientific">Pycnococcus provasolii</name>
    <dbReference type="NCBI Taxonomy" id="41880"/>
    <lineage>
        <taxon>Eukaryota</taxon>
        <taxon>Viridiplantae</taxon>
        <taxon>Chlorophyta</taxon>
        <taxon>Pseudoscourfieldiophyceae</taxon>
        <taxon>Pseudoscourfieldiales</taxon>
        <taxon>Pycnococcaceae</taxon>
        <taxon>Pycnococcus</taxon>
    </lineage>
</organism>
<dbReference type="SUPFAM" id="SSF51445">
    <property type="entry name" value="(Trans)glycosidases"/>
    <property type="match status" value="1"/>
</dbReference>
<evidence type="ECO:0000313" key="7">
    <source>
        <dbReference type="Proteomes" id="UP000660262"/>
    </source>
</evidence>
<keyword evidence="3 4" id="KW-0326">Glycosidase</keyword>
<dbReference type="InterPro" id="IPR013785">
    <property type="entry name" value="Aldolase_TIM"/>
</dbReference>
<evidence type="ECO:0000256" key="3">
    <source>
        <dbReference type="ARBA" id="ARBA00023295"/>
    </source>
</evidence>
<keyword evidence="7" id="KW-1185">Reference proteome</keyword>
<accession>A0A830HMN3</accession>
<dbReference type="InterPro" id="IPR002241">
    <property type="entry name" value="Glyco_hydro_27"/>
</dbReference>
<dbReference type="InterPro" id="IPR017853">
    <property type="entry name" value="GH"/>
</dbReference>
<sequence length="474" mass="51279">MAVPPPASHSYGYLMFSFLCLSPILHTATASSSSSSSLSSLSFKLPPMGWMSWELFRCNVNCTGKYHDTCIGHDAFVKQATVLIKDGYFRAGYNRVHVDDCFANRQRDPVSGDIVADPTRFGTGGMRKLATDIAPVELAVYSDCGTMTCMGYPGSINHEVHDAKLFFQKWGATYLKYDGCYNNITGYPSGYAKMGQALRSAGGEKTYYSCSWPAYLGDDETKKPYAQMTAAGCDLWRNYGDIQCDLGSLMDIVDHYGDYSKFLATVSGQGKGYNDPDMLLIGNTCIPDGAARLQMAVWSILAAPLIMGNDLRLVPTPIRDQVLLNEEAIAIDQDPLGIPGYRASNKSDVAELWVRPKLADGGAAVAVVYKGGSSLTRARLERNPSGSAWTTRKIGAVQLGKTKKLTLHVPFGAEIGWSPPSGTASVRDIYARTSLGEHTSGVDVSLTVTEGIPETVLLRLSDAADSRAVSDARK</sequence>
<dbReference type="OrthoDB" id="5795902at2759"/>
<comment type="similarity">
    <text evidence="1 4">Belongs to the glycosyl hydrolase 27 family.</text>
</comment>
<evidence type="ECO:0000256" key="4">
    <source>
        <dbReference type="RuleBase" id="RU361168"/>
    </source>
</evidence>
<name>A0A830HMN3_9CHLO</name>
<dbReference type="Pfam" id="PF16499">
    <property type="entry name" value="Melibiase_2"/>
    <property type="match status" value="1"/>
</dbReference>
<dbReference type="GO" id="GO:0005737">
    <property type="term" value="C:cytoplasm"/>
    <property type="evidence" value="ECO:0007669"/>
    <property type="project" value="TreeGrafter"/>
</dbReference>
<dbReference type="AlphaFoldDB" id="A0A830HMN3"/>
<dbReference type="CDD" id="cd14792">
    <property type="entry name" value="GH27"/>
    <property type="match status" value="1"/>
</dbReference>
<keyword evidence="5" id="KW-0732">Signal</keyword>
<protein>
    <recommendedName>
        <fullName evidence="4">Alpha-galactosidase</fullName>
        <ecNumber evidence="4">3.2.1.22</ecNumber>
    </recommendedName>
    <alternativeName>
        <fullName evidence="4">Melibiase</fullName>
    </alternativeName>
</protein>
<dbReference type="EC" id="3.2.1.22" evidence="4"/>
<evidence type="ECO:0000313" key="6">
    <source>
        <dbReference type="EMBL" id="GHP06287.1"/>
    </source>
</evidence>